<proteinExistence type="predicted"/>
<dbReference type="EMBL" id="JAOQAZ010000004">
    <property type="protein sequence ID" value="KAJ4267186.1"/>
    <property type="molecule type" value="Genomic_DNA"/>
</dbReference>
<dbReference type="OrthoDB" id="5106122at2759"/>
<dbReference type="Proteomes" id="UP001152049">
    <property type="component" value="Unassembled WGS sequence"/>
</dbReference>
<keyword evidence="2" id="KW-1185">Reference proteome</keyword>
<evidence type="ECO:0000313" key="2">
    <source>
        <dbReference type="Proteomes" id="UP001152049"/>
    </source>
</evidence>
<dbReference type="AlphaFoldDB" id="A0A9W8VIR9"/>
<accession>A0A9W8VIR9</accession>
<comment type="caution">
    <text evidence="1">The sequence shown here is derived from an EMBL/GenBank/DDBJ whole genome shotgun (WGS) entry which is preliminary data.</text>
</comment>
<evidence type="ECO:0000313" key="1">
    <source>
        <dbReference type="EMBL" id="KAJ4267186.1"/>
    </source>
</evidence>
<name>A0A9W8VIR9_9HYPO</name>
<protein>
    <submittedName>
        <fullName evidence="1">Uncharacterized protein</fullName>
    </submittedName>
</protein>
<gene>
    <name evidence="1" type="ORF">NW762_003287</name>
</gene>
<reference evidence="1" key="1">
    <citation type="submission" date="2022-09" db="EMBL/GenBank/DDBJ databases">
        <title>Fusarium specimens isolated from Avocado Roots.</title>
        <authorList>
            <person name="Stajich J."/>
            <person name="Roper C."/>
            <person name="Heimlech-Rivalta G."/>
        </authorList>
    </citation>
    <scope>NUCLEOTIDE SEQUENCE</scope>
    <source>
        <strain evidence="1">CF00136</strain>
    </source>
</reference>
<organism evidence="1 2">
    <name type="scientific">Fusarium torreyae</name>
    <dbReference type="NCBI Taxonomy" id="1237075"/>
    <lineage>
        <taxon>Eukaryota</taxon>
        <taxon>Fungi</taxon>
        <taxon>Dikarya</taxon>
        <taxon>Ascomycota</taxon>
        <taxon>Pezizomycotina</taxon>
        <taxon>Sordariomycetes</taxon>
        <taxon>Hypocreomycetidae</taxon>
        <taxon>Hypocreales</taxon>
        <taxon>Nectriaceae</taxon>
        <taxon>Fusarium</taxon>
    </lineage>
</organism>
<sequence>MLNRGQAMILGPTKKRKSSTYTDEDQWFDVYRMVSPSYDPSVDKVSPYHESNMTSLDTLNTESSNGLSQIVDHFSKPLAGSELQELATDVDNILKNPDPEVRKALLLAKFDEQPVKRLKKLNEDRLKPVYSYGMQGDGSHEKVKAAENSSEQVPTVARPIARLFVWDNQEDFGNL</sequence>